<dbReference type="PANTHER" id="PTHR23308">
    <property type="entry name" value="NUCLEAR INHIBITOR OF PROTEIN PHOSPHATASE-1"/>
    <property type="match status" value="1"/>
</dbReference>
<dbReference type="Proteomes" id="UP000031512">
    <property type="component" value="Chromosome 1"/>
</dbReference>
<dbReference type="eggNOG" id="KOG1881">
    <property type="taxonomic scope" value="Eukaryota"/>
</dbReference>
<reference evidence="2 3" key="1">
    <citation type="journal article" date="2012" name="BMC Genomics">
        <title>Comparative genomic analysis and phylogenetic position of Theileria equi.</title>
        <authorList>
            <person name="Kappmeyer L.S."/>
            <person name="Thiagarajan M."/>
            <person name="Herndon D.R."/>
            <person name="Ramsay J.D."/>
            <person name="Caler E."/>
            <person name="Djikeng A."/>
            <person name="Gillespie J.J."/>
            <person name="Lau A.O."/>
            <person name="Roalson E.H."/>
            <person name="Silva J.C."/>
            <person name="Silva M.G."/>
            <person name="Suarez C.E."/>
            <person name="Ueti M.W."/>
            <person name="Nene V.M."/>
            <person name="Mealey R.H."/>
            <person name="Knowles D.P."/>
            <person name="Brayton K.A."/>
        </authorList>
    </citation>
    <scope>NUCLEOTIDE SEQUENCE [LARGE SCALE GENOMIC DNA]</scope>
    <source>
        <strain evidence="2 3">WA</strain>
    </source>
</reference>
<organism evidence="2 3">
    <name type="scientific">Theileria equi strain WA</name>
    <dbReference type="NCBI Taxonomy" id="1537102"/>
    <lineage>
        <taxon>Eukaryota</taxon>
        <taxon>Sar</taxon>
        <taxon>Alveolata</taxon>
        <taxon>Apicomplexa</taxon>
        <taxon>Aconoidasida</taxon>
        <taxon>Piroplasmida</taxon>
        <taxon>Theileriidae</taxon>
        <taxon>Theileria</taxon>
    </lineage>
</organism>
<dbReference type="InterPro" id="IPR050923">
    <property type="entry name" value="Cell_Proc_Reg/RNA_Proc"/>
</dbReference>
<protein>
    <recommendedName>
        <fullName evidence="1">FHA domain-containing protein</fullName>
    </recommendedName>
</protein>
<dbReference type="SUPFAM" id="SSF49879">
    <property type="entry name" value="SMAD/FHA domain"/>
    <property type="match status" value="1"/>
</dbReference>
<dbReference type="GeneID" id="15803824"/>
<dbReference type="Gene3D" id="2.60.200.20">
    <property type="match status" value="1"/>
</dbReference>
<dbReference type="InterPro" id="IPR000253">
    <property type="entry name" value="FHA_dom"/>
</dbReference>
<dbReference type="PROSITE" id="PS50006">
    <property type="entry name" value="FHA_DOMAIN"/>
    <property type="match status" value="1"/>
</dbReference>
<dbReference type="InterPro" id="IPR008984">
    <property type="entry name" value="SMAD_FHA_dom_sf"/>
</dbReference>
<gene>
    <name evidence="2" type="ORF">BEWA_022010</name>
</gene>
<evidence type="ECO:0000259" key="1">
    <source>
        <dbReference type="PROSITE" id="PS50006"/>
    </source>
</evidence>
<dbReference type="RefSeq" id="XP_004829019.1">
    <property type="nucleotide sequence ID" value="XM_004828962.1"/>
</dbReference>
<sequence length="323" mass="37401">MDDEAPVKDDSWRELSLSLPLSIKKKGTDPKGTLLYTPPSWGASVSHLSDIDVYVEVISNGVVLGNVKLSDKGYYILGSQDDCDFVYKNPQVSRKHFVLQFNRFSNLLIYDLNSKCGTTVNHMRLEPEKYYTLNIGDQIRIGKRGFSSRVYIISGKSIFSREEDSESDDSKEEKPTEKRGAAYRDIEQIQKFRKRQIDLEEKTVVRDKPDVGSYDTRLDVDEWDDYFDAAIKKPEKKTTVLNKSNVLDNIRKLQQQELDLLNRWYISVKDALTPAEFGEGIDSELQDVKRRELDKDKTKFQKQLDGIRDDLEYYHKLLRVASF</sequence>
<dbReference type="OrthoDB" id="444265at2759"/>
<dbReference type="AlphaFoldDB" id="L0AVU0"/>
<evidence type="ECO:0000313" key="3">
    <source>
        <dbReference type="Proteomes" id="UP000031512"/>
    </source>
</evidence>
<name>L0AVU0_THEEQ</name>
<dbReference type="Pfam" id="PF00498">
    <property type="entry name" value="FHA"/>
    <property type="match status" value="1"/>
</dbReference>
<evidence type="ECO:0000313" key="2">
    <source>
        <dbReference type="EMBL" id="AFZ79353.1"/>
    </source>
</evidence>
<dbReference type="KEGG" id="beq:BEWA_022010"/>
<accession>L0AVU0</accession>
<dbReference type="SMART" id="SM00240">
    <property type="entry name" value="FHA"/>
    <property type="match status" value="1"/>
</dbReference>
<dbReference type="VEuPathDB" id="PiroplasmaDB:BEWA_022010"/>
<proteinExistence type="predicted"/>
<feature type="domain" description="FHA" evidence="1">
    <location>
        <begin position="75"/>
        <end position="125"/>
    </location>
</feature>
<keyword evidence="3" id="KW-1185">Reference proteome</keyword>
<dbReference type="EMBL" id="CP001669">
    <property type="protein sequence ID" value="AFZ79353.1"/>
    <property type="molecule type" value="Genomic_DNA"/>
</dbReference>